<organism evidence="1 2">
    <name type="scientific">Methylobacterium indicum</name>
    <dbReference type="NCBI Taxonomy" id="1775910"/>
    <lineage>
        <taxon>Bacteria</taxon>
        <taxon>Pseudomonadati</taxon>
        <taxon>Pseudomonadota</taxon>
        <taxon>Alphaproteobacteria</taxon>
        <taxon>Hyphomicrobiales</taxon>
        <taxon>Methylobacteriaceae</taxon>
        <taxon>Methylobacterium</taxon>
    </lineage>
</organism>
<geneLocation type="plasmid" evidence="1 2">
    <name>pVL1_2</name>
</geneLocation>
<protein>
    <submittedName>
        <fullName evidence="1">Uncharacterized protein</fullName>
    </submittedName>
</protein>
<sequence length="93" mass="10529">MKYIWEPCDIRVGRRLRASSGSETWMIGYDGTSEAKHNLILVSLADGMISLSGQCYESMAIALNDRKMRPADIRLDDDQNVEVVLEGDQRRLP</sequence>
<dbReference type="AlphaFoldDB" id="A0A8H8X0X4"/>
<gene>
    <name evidence="1" type="ORF">mvi_62540</name>
</gene>
<dbReference type="Proteomes" id="UP000663508">
    <property type="component" value="Plasmid pVL1_2"/>
</dbReference>
<keyword evidence="1" id="KW-0614">Plasmid</keyword>
<accession>A0A8H8X0X4</accession>
<evidence type="ECO:0000313" key="2">
    <source>
        <dbReference type="Proteomes" id="UP000663508"/>
    </source>
</evidence>
<dbReference type="EMBL" id="AP024147">
    <property type="protein sequence ID" value="BCM87793.1"/>
    <property type="molecule type" value="Genomic_DNA"/>
</dbReference>
<reference evidence="1" key="1">
    <citation type="submission" date="2020-11" db="EMBL/GenBank/DDBJ databases">
        <title>Complete genome sequence of a novel pathogenic Methylobacterium strain isolated from rice in Vietnam.</title>
        <authorList>
            <person name="Lai K."/>
            <person name="Okazaki S."/>
            <person name="Higashi K."/>
            <person name="Mori H."/>
            <person name="Toyoda A."/>
            <person name="Kurokawa K."/>
        </authorList>
    </citation>
    <scope>NUCLEOTIDE SEQUENCE</scope>
    <source>
        <strain evidence="1">VL1</strain>
        <plasmid evidence="1">pVL1_2</plasmid>
    </source>
</reference>
<name>A0A8H8X0X4_9HYPH</name>
<evidence type="ECO:0000313" key="1">
    <source>
        <dbReference type="EMBL" id="BCM87793.1"/>
    </source>
</evidence>
<proteinExistence type="predicted"/>
<dbReference type="RefSeq" id="WP_207183984.1">
    <property type="nucleotide sequence ID" value="NZ_AP024147.1"/>
</dbReference>
<dbReference type="KEGG" id="mind:mvi_62540"/>